<feature type="domain" description="Acyl-CoA dehydrogenase/oxidase C-terminal" evidence="7">
    <location>
        <begin position="248"/>
        <end position="397"/>
    </location>
</feature>
<dbReference type="EMBL" id="UINC01017279">
    <property type="protein sequence ID" value="SVA71425.1"/>
    <property type="molecule type" value="Genomic_DNA"/>
</dbReference>
<evidence type="ECO:0000256" key="4">
    <source>
        <dbReference type="ARBA" id="ARBA00022630"/>
    </source>
</evidence>
<dbReference type="InterPro" id="IPR006091">
    <property type="entry name" value="Acyl-CoA_Oxase/DH_mid-dom"/>
</dbReference>
<keyword evidence="4" id="KW-0285">Flavoprotein</keyword>
<dbReference type="Gene3D" id="1.10.540.10">
    <property type="entry name" value="Acyl-CoA dehydrogenase/oxidase, N-terminal domain"/>
    <property type="match status" value="1"/>
</dbReference>
<dbReference type="Gene3D" id="2.40.110.10">
    <property type="entry name" value="Butyryl-CoA Dehydrogenase, subunit A, domain 2"/>
    <property type="match status" value="1"/>
</dbReference>
<dbReference type="InterPro" id="IPR036250">
    <property type="entry name" value="AcylCo_DH-like_C"/>
</dbReference>
<dbReference type="Gene3D" id="1.20.140.10">
    <property type="entry name" value="Butyryl-CoA Dehydrogenase, subunit A, domain 3"/>
    <property type="match status" value="1"/>
</dbReference>
<accession>A0A381Y3B7</accession>
<evidence type="ECO:0000256" key="1">
    <source>
        <dbReference type="ARBA" id="ARBA00001974"/>
    </source>
</evidence>
<evidence type="ECO:0000259" key="9">
    <source>
        <dbReference type="Pfam" id="PF02771"/>
    </source>
</evidence>
<protein>
    <recommendedName>
        <fullName evidence="11">Acyl-CoA dehydrogenase</fullName>
    </recommendedName>
</protein>
<dbReference type="InterPro" id="IPR050741">
    <property type="entry name" value="Acyl-CoA_dehydrogenase"/>
</dbReference>
<dbReference type="FunFam" id="2.40.110.10:FF:000002">
    <property type="entry name" value="Acyl-CoA dehydrogenase fadE12"/>
    <property type="match status" value="1"/>
</dbReference>
<dbReference type="GO" id="GO:0033539">
    <property type="term" value="P:fatty acid beta-oxidation using acyl-CoA dehydrogenase"/>
    <property type="evidence" value="ECO:0007669"/>
    <property type="project" value="TreeGrafter"/>
</dbReference>
<reference evidence="10" key="1">
    <citation type="submission" date="2018-05" db="EMBL/GenBank/DDBJ databases">
        <authorList>
            <person name="Lanie J.A."/>
            <person name="Ng W.-L."/>
            <person name="Kazmierczak K.M."/>
            <person name="Andrzejewski T.M."/>
            <person name="Davidsen T.M."/>
            <person name="Wayne K.J."/>
            <person name="Tettelin H."/>
            <person name="Glass J.I."/>
            <person name="Rusch D."/>
            <person name="Podicherti R."/>
            <person name="Tsui H.-C.T."/>
            <person name="Winkler M.E."/>
        </authorList>
    </citation>
    <scope>NUCLEOTIDE SEQUENCE</scope>
</reference>
<dbReference type="InterPro" id="IPR009075">
    <property type="entry name" value="AcylCo_DH/oxidase_C"/>
</dbReference>
<dbReference type="AlphaFoldDB" id="A0A381Y3B7"/>
<evidence type="ECO:0000259" key="8">
    <source>
        <dbReference type="Pfam" id="PF02770"/>
    </source>
</evidence>
<keyword evidence="5" id="KW-0274">FAD</keyword>
<name>A0A381Y3B7_9ZZZZ</name>
<dbReference type="SUPFAM" id="SSF47203">
    <property type="entry name" value="Acyl-CoA dehydrogenase C-terminal domain-like"/>
    <property type="match status" value="1"/>
</dbReference>
<dbReference type="InterPro" id="IPR013786">
    <property type="entry name" value="AcylCoA_DH/ox_N"/>
</dbReference>
<evidence type="ECO:0000259" key="7">
    <source>
        <dbReference type="Pfam" id="PF00441"/>
    </source>
</evidence>
<gene>
    <name evidence="10" type="ORF">METZ01_LOCUS124279</name>
</gene>
<dbReference type="GO" id="GO:0003995">
    <property type="term" value="F:acyl-CoA dehydrogenase activity"/>
    <property type="evidence" value="ECO:0007669"/>
    <property type="project" value="TreeGrafter"/>
</dbReference>
<dbReference type="SUPFAM" id="SSF56645">
    <property type="entry name" value="Acyl-CoA dehydrogenase NM domain-like"/>
    <property type="match status" value="1"/>
</dbReference>
<keyword evidence="6" id="KW-0560">Oxidoreductase</keyword>
<evidence type="ECO:0000256" key="5">
    <source>
        <dbReference type="ARBA" id="ARBA00022827"/>
    </source>
</evidence>
<comment type="cofactor">
    <cofactor evidence="1">
        <name>FAD</name>
        <dbReference type="ChEBI" id="CHEBI:57692"/>
    </cofactor>
</comment>
<dbReference type="Pfam" id="PF02770">
    <property type="entry name" value="Acyl-CoA_dh_M"/>
    <property type="match status" value="1"/>
</dbReference>
<dbReference type="PANTHER" id="PTHR48083:SF13">
    <property type="entry name" value="ACYL-COA DEHYDROGENASE FAMILY MEMBER 11"/>
    <property type="match status" value="1"/>
</dbReference>
<dbReference type="InterPro" id="IPR009100">
    <property type="entry name" value="AcylCoA_DH/oxidase_NM_dom_sf"/>
</dbReference>
<dbReference type="Pfam" id="PF00441">
    <property type="entry name" value="Acyl-CoA_dh_1"/>
    <property type="match status" value="1"/>
</dbReference>
<sequence>MNLDYSDKVAEMIAHVEIFMKEHIYPRELEYWEWVDNPENLWKYPPWHAELKEKAKSAGIWNWFLNKDYEEFSPGLSNLEFAPIMEKMARVPWAQEIFNCSAPDRGNMEVLARFGSPEQQDEWLRPLMDGEIRSAFSMTEPAVSSSDAGNLETTIVKDGNEYVINGRKWFTSNAFNPLCKVFVVMGKTDPDAPRHQQFSMILVPKNTEGVILERPVSVFGGVHSPGGHAQVHYDNVRVPAGNLILGEGRGFEIAQGRLGPGRFQYAMMFVGMADRCLELMCRRVEDREAFGERLSQKTSIQHEIARSRCEIEQCRMLVLAAADKMDKYGPKEARDYISMVKIIAPQMALDVANRAIQAHGGAGFTQDTPLAHIYMMARFCQVADGPDEVHMSQLARRTIRDLY</sequence>
<feature type="domain" description="Acyl-CoA oxidase/dehydrogenase middle" evidence="8">
    <location>
        <begin position="135"/>
        <end position="221"/>
    </location>
</feature>
<dbReference type="PANTHER" id="PTHR48083">
    <property type="entry name" value="MEDIUM-CHAIN SPECIFIC ACYL-COA DEHYDROGENASE, MITOCHONDRIAL-RELATED"/>
    <property type="match status" value="1"/>
</dbReference>
<organism evidence="10">
    <name type="scientific">marine metagenome</name>
    <dbReference type="NCBI Taxonomy" id="408172"/>
    <lineage>
        <taxon>unclassified sequences</taxon>
        <taxon>metagenomes</taxon>
        <taxon>ecological metagenomes</taxon>
    </lineage>
</organism>
<dbReference type="InterPro" id="IPR046373">
    <property type="entry name" value="Acyl-CoA_Oxase/DH_mid-dom_sf"/>
</dbReference>
<dbReference type="Pfam" id="PF02771">
    <property type="entry name" value="Acyl-CoA_dh_N"/>
    <property type="match status" value="1"/>
</dbReference>
<evidence type="ECO:0008006" key="11">
    <source>
        <dbReference type="Google" id="ProtNLM"/>
    </source>
</evidence>
<dbReference type="GO" id="GO:0005737">
    <property type="term" value="C:cytoplasm"/>
    <property type="evidence" value="ECO:0007669"/>
    <property type="project" value="TreeGrafter"/>
</dbReference>
<proteinExistence type="inferred from homology"/>
<evidence type="ECO:0000256" key="3">
    <source>
        <dbReference type="ARBA" id="ARBA00011738"/>
    </source>
</evidence>
<dbReference type="InterPro" id="IPR037069">
    <property type="entry name" value="AcylCoA_DH/ox_N_sf"/>
</dbReference>
<evidence type="ECO:0000256" key="6">
    <source>
        <dbReference type="ARBA" id="ARBA00023002"/>
    </source>
</evidence>
<feature type="domain" description="Acyl-CoA dehydrogenase/oxidase N-terminal" evidence="9">
    <location>
        <begin position="11"/>
        <end position="131"/>
    </location>
</feature>
<comment type="similarity">
    <text evidence="2">Belongs to the acyl-CoA dehydrogenase family.</text>
</comment>
<comment type="subunit">
    <text evidence="3">Homodimer.</text>
</comment>
<dbReference type="GO" id="GO:0050660">
    <property type="term" value="F:flavin adenine dinucleotide binding"/>
    <property type="evidence" value="ECO:0007669"/>
    <property type="project" value="InterPro"/>
</dbReference>
<evidence type="ECO:0000313" key="10">
    <source>
        <dbReference type="EMBL" id="SVA71425.1"/>
    </source>
</evidence>
<evidence type="ECO:0000256" key="2">
    <source>
        <dbReference type="ARBA" id="ARBA00009347"/>
    </source>
</evidence>